<accession>A0A1D9MI23</accession>
<dbReference type="Pfam" id="PF00535">
    <property type="entry name" value="Glycos_transf_2"/>
    <property type="match status" value="1"/>
</dbReference>
<dbReference type="InterPro" id="IPR043148">
    <property type="entry name" value="TagF_C"/>
</dbReference>
<dbReference type="SUPFAM" id="SSF53448">
    <property type="entry name" value="Nucleotide-diphospho-sugar transferases"/>
    <property type="match status" value="1"/>
</dbReference>
<dbReference type="CDD" id="cd00761">
    <property type="entry name" value="Glyco_tranf_GTA_type"/>
    <property type="match status" value="1"/>
</dbReference>
<evidence type="ECO:0000259" key="1">
    <source>
        <dbReference type="Pfam" id="PF00535"/>
    </source>
</evidence>
<sequence>MKPGFTIIIAAHNAVETILDAIRSVEYQRANKLSIKVIVVDSHSTDRTIDFVAKSFPKVKILSSPTGGPGEARNVALDYLQQNPDSQTEWLTFLDADDWLDPLYFSTIEKHLEVVSRTSIDNFAALVTQIYRVESDGKINNNHPLRYRFQNGSRIVDLKDEPAAFQSSVATTVFRTKHLMGEKSPRFTAGLRYAEDADFMVRYFQVAGTNIILIEGAKYFYRVGQFSSLSKDAWCDPEKYVKPFELAFIKWIEHYRMAEQHIPRWIQWMLLYEIHWYLEADREFLHPSSQLSMDIRKKCGDYLVRLAEVIDDEEILNFSAVRMGIDRRLAILAQKYRFMNSHFLGSQVISFRARAGSEWRRCIWYWIGQKPPTVRISGEKPEKSWEKITTHSFFESFIVRQSTTWRKDPLPQIIELEDREQRTVPLDSYYGLPSQPRNIGERLEISTETKINKLGAYILREALIQKHPKEKIFYKVVLRAIERVVDNTGRKAKGIYSRIKKLVPNKSLFVNCLNNHVEQIHAGSWLLMDRNHHANENAEVFYRFLKDEGQEIIFALSPESSDWKRLESDGFNLVPTYSVDYWDLVHSAPVICLSDMSDPAWMWAINSPRPGSGNKIIPLADQQKIVFLQHGILRNDLSRLLNPKRIDLMLTTDQAEFDAIVSDGSPYNLTGKEVVLTGMPRHDRLFELASRVKQSERNIILFAPTWNEALREFFSTSASANVEQFDSTKNANRFFGFDECLFLAQKLSHYLENNKEFDIKFFIHPVLPPRVRKYVENFGLACVDTNDLPKTLASSVAVVTDRSSVSDEAVLLGIKVVLVENDERRVFEELAEYLTCYDDISIDNNRRYYERKYKSCRAIYEKILFVE</sequence>
<dbReference type="Pfam" id="PF04464">
    <property type="entry name" value="Glyphos_transf"/>
    <property type="match status" value="1"/>
</dbReference>
<proteinExistence type="predicted"/>
<evidence type="ECO:0000313" key="2">
    <source>
        <dbReference type="EMBL" id="AOZ71947.1"/>
    </source>
</evidence>
<dbReference type="InterPro" id="IPR001173">
    <property type="entry name" value="Glyco_trans_2-like"/>
</dbReference>
<dbReference type="PANTHER" id="PTHR43685:SF2">
    <property type="entry name" value="GLYCOSYLTRANSFERASE 2-LIKE DOMAIN-CONTAINING PROTEIN"/>
    <property type="match status" value="1"/>
</dbReference>
<evidence type="ECO:0000313" key="3">
    <source>
        <dbReference type="Proteomes" id="UP000176288"/>
    </source>
</evidence>
<keyword evidence="3" id="KW-1185">Reference proteome</keyword>
<dbReference type="InterPro" id="IPR029044">
    <property type="entry name" value="Nucleotide-diphossugar_trans"/>
</dbReference>
<reference evidence="2 3" key="1">
    <citation type="submission" date="2016-10" db="EMBL/GenBank/DDBJ databases">
        <title>Actinomyces aegypiusis sp. nov., isolated from the Aegypius monachus in Qinghai Tibet Plateau China.</title>
        <authorList>
            <person name="Wang Y."/>
        </authorList>
    </citation>
    <scope>NUCLEOTIDE SEQUENCE [LARGE SCALE GENOMIC DNA]</scope>
    <source>
        <strain evidence="2 3">VUL4_3</strain>
    </source>
</reference>
<dbReference type="GO" id="GO:0047355">
    <property type="term" value="F:CDP-glycerol glycerophosphotransferase activity"/>
    <property type="evidence" value="ECO:0007669"/>
    <property type="project" value="InterPro"/>
</dbReference>
<protein>
    <recommendedName>
        <fullName evidence="1">Glycosyltransferase 2-like domain-containing protein</fullName>
    </recommendedName>
</protein>
<dbReference type="InterPro" id="IPR050834">
    <property type="entry name" value="Glycosyltransf_2"/>
</dbReference>
<dbReference type="Gene3D" id="3.90.550.10">
    <property type="entry name" value="Spore Coat Polysaccharide Biosynthesis Protein SpsA, Chain A"/>
    <property type="match status" value="1"/>
</dbReference>
<dbReference type="InterPro" id="IPR007554">
    <property type="entry name" value="Glycerophosphate_synth"/>
</dbReference>
<dbReference type="AlphaFoldDB" id="A0A1D9MI23"/>
<dbReference type="KEGG" id="avu:BK816_00440"/>
<gene>
    <name evidence="2" type="ORF">BK816_00440</name>
</gene>
<dbReference type="EMBL" id="CP017812">
    <property type="protein sequence ID" value="AOZ71947.1"/>
    <property type="molecule type" value="Genomic_DNA"/>
</dbReference>
<dbReference type="PANTHER" id="PTHR43685">
    <property type="entry name" value="GLYCOSYLTRANSFERASE"/>
    <property type="match status" value="1"/>
</dbReference>
<feature type="domain" description="Glycosyltransferase 2-like" evidence="1">
    <location>
        <begin position="6"/>
        <end position="140"/>
    </location>
</feature>
<name>A0A1D9MI23_9ACTO</name>
<dbReference type="STRING" id="1912795.BK816_00440"/>
<organism evidence="2 3">
    <name type="scientific">Boudabousia tangfeifanii</name>
    <dbReference type="NCBI Taxonomy" id="1912795"/>
    <lineage>
        <taxon>Bacteria</taxon>
        <taxon>Bacillati</taxon>
        <taxon>Actinomycetota</taxon>
        <taxon>Actinomycetes</taxon>
        <taxon>Actinomycetales</taxon>
        <taxon>Actinomycetaceae</taxon>
        <taxon>Boudabousia</taxon>
    </lineage>
</organism>
<dbReference type="RefSeq" id="WP_071163413.1">
    <property type="nucleotide sequence ID" value="NZ_CP017812.1"/>
</dbReference>
<dbReference type="GO" id="GO:0016020">
    <property type="term" value="C:membrane"/>
    <property type="evidence" value="ECO:0007669"/>
    <property type="project" value="InterPro"/>
</dbReference>
<dbReference type="OrthoDB" id="3192791at2"/>
<dbReference type="Gene3D" id="3.40.50.12580">
    <property type="match status" value="1"/>
</dbReference>
<dbReference type="Proteomes" id="UP000176288">
    <property type="component" value="Chromosome"/>
</dbReference>